<evidence type="ECO:0000256" key="1">
    <source>
        <dbReference type="ARBA" id="ARBA00005754"/>
    </source>
</evidence>
<comment type="similarity">
    <text evidence="1">Belongs to the SF3B1 family.</text>
</comment>
<dbReference type="Gene3D" id="1.25.10.10">
    <property type="entry name" value="Leucine-rich Repeat Variant"/>
    <property type="match status" value="2"/>
</dbReference>
<reference evidence="3 4" key="1">
    <citation type="journal article" date="2018" name="Front. Plant Sci.">
        <title>Red Clover (Trifolium pratense) and Zigzag Clover (T. medium) - A Picture of Genomic Similarities and Differences.</title>
        <authorList>
            <person name="Dluhosova J."/>
            <person name="Istvanek J."/>
            <person name="Nedelnik J."/>
            <person name="Repkova J."/>
        </authorList>
    </citation>
    <scope>NUCLEOTIDE SEQUENCE [LARGE SCALE GENOMIC DNA]</scope>
    <source>
        <strain evidence="4">cv. 10/8</strain>
        <tissue evidence="3">Leaf</tissue>
    </source>
</reference>
<evidence type="ECO:0000256" key="2">
    <source>
        <dbReference type="ARBA" id="ARBA00022728"/>
    </source>
</evidence>
<dbReference type="InterPro" id="IPR038737">
    <property type="entry name" value="SF3b_su1-like"/>
</dbReference>
<dbReference type="GO" id="GO:0003729">
    <property type="term" value="F:mRNA binding"/>
    <property type="evidence" value="ECO:0007669"/>
    <property type="project" value="InterPro"/>
</dbReference>
<protein>
    <submittedName>
        <fullName evidence="3">Splicing factor 3B subunit 1-like</fullName>
    </submittedName>
</protein>
<dbReference type="GO" id="GO:0005681">
    <property type="term" value="C:spliceosomal complex"/>
    <property type="evidence" value="ECO:0007669"/>
    <property type="project" value="UniProtKB-KW"/>
</dbReference>
<keyword evidence="2" id="KW-0507">mRNA processing</keyword>
<accession>A0A392M2Y6</accession>
<organism evidence="3 4">
    <name type="scientific">Trifolium medium</name>
    <dbReference type="NCBI Taxonomy" id="97028"/>
    <lineage>
        <taxon>Eukaryota</taxon>
        <taxon>Viridiplantae</taxon>
        <taxon>Streptophyta</taxon>
        <taxon>Embryophyta</taxon>
        <taxon>Tracheophyta</taxon>
        <taxon>Spermatophyta</taxon>
        <taxon>Magnoliopsida</taxon>
        <taxon>eudicotyledons</taxon>
        <taxon>Gunneridae</taxon>
        <taxon>Pentapetalae</taxon>
        <taxon>rosids</taxon>
        <taxon>fabids</taxon>
        <taxon>Fabales</taxon>
        <taxon>Fabaceae</taxon>
        <taxon>Papilionoideae</taxon>
        <taxon>50 kb inversion clade</taxon>
        <taxon>NPAAA clade</taxon>
        <taxon>Hologalegina</taxon>
        <taxon>IRL clade</taxon>
        <taxon>Trifolieae</taxon>
        <taxon>Trifolium</taxon>
    </lineage>
</organism>
<keyword evidence="4" id="KW-1185">Reference proteome</keyword>
<dbReference type="Proteomes" id="UP000265520">
    <property type="component" value="Unassembled WGS sequence"/>
</dbReference>
<dbReference type="PANTHER" id="PTHR12097">
    <property type="entry name" value="SPLICING FACTOR 3B, SUBUNIT 1-RELATED"/>
    <property type="match status" value="1"/>
</dbReference>
<proteinExistence type="inferred from homology"/>
<dbReference type="AlphaFoldDB" id="A0A392M2Y6"/>
<dbReference type="InterPro" id="IPR016024">
    <property type="entry name" value="ARM-type_fold"/>
</dbReference>
<sequence>MGEMDQVLDELCTLIFNRLELEHAEVLDSFLEALNSIITVIGLTHMTIPINNLVTSLTRLLDNRSYKVQEVSINLLGRIAAHDRSGFVLKRNWMETLFKIPEKFMEPKKVIGAAAVNTFREILKVKAVSPFRIIPMLIDRLVATDRTVRMWSTVAIAIAAEVHSHVVFFALINKYSVSDHHMQCAVLKSLAFIFEYLGNLNKAYLSAVTPLLEHALKDTDEVQRFLAVSAVKQMTRKAVGLGVEDLLIHLLNHVWPNILDMDSPIVIKAVMEVIDAMRKALGSTVILNHCVQGMFHPARRVREAYWMIYNSLYVADQDALVPAYPSLTYRVGQELQRVGQELNIFI</sequence>
<evidence type="ECO:0000313" key="3">
    <source>
        <dbReference type="EMBL" id="MCH81670.1"/>
    </source>
</evidence>
<evidence type="ECO:0000313" key="4">
    <source>
        <dbReference type="Proteomes" id="UP000265520"/>
    </source>
</evidence>
<dbReference type="EMBL" id="LXQA010002616">
    <property type="protein sequence ID" value="MCH81670.1"/>
    <property type="molecule type" value="Genomic_DNA"/>
</dbReference>
<name>A0A392M2Y6_9FABA</name>
<dbReference type="InterPro" id="IPR011989">
    <property type="entry name" value="ARM-like"/>
</dbReference>
<dbReference type="GO" id="GO:0000245">
    <property type="term" value="P:spliceosomal complex assembly"/>
    <property type="evidence" value="ECO:0007669"/>
    <property type="project" value="InterPro"/>
</dbReference>
<dbReference type="SUPFAM" id="SSF48371">
    <property type="entry name" value="ARM repeat"/>
    <property type="match status" value="1"/>
</dbReference>
<keyword evidence="2" id="KW-0747">Spliceosome</keyword>
<keyword evidence="2" id="KW-0508">mRNA splicing</keyword>
<gene>
    <name evidence="3" type="ORF">A2U01_0002461</name>
</gene>
<comment type="caution">
    <text evidence="3">The sequence shown here is derived from an EMBL/GenBank/DDBJ whole genome shotgun (WGS) entry which is preliminary data.</text>
</comment>